<feature type="region of interest" description="Disordered" evidence="1">
    <location>
        <begin position="286"/>
        <end position="332"/>
    </location>
</feature>
<accession>A0ABN1WX39</accession>
<dbReference type="Pfam" id="PF13560">
    <property type="entry name" value="HTH_31"/>
    <property type="match status" value="1"/>
</dbReference>
<dbReference type="RefSeq" id="WP_344444941.1">
    <property type="nucleotide sequence ID" value="NZ_BAAALF010000136.1"/>
</dbReference>
<dbReference type="InterPro" id="IPR010982">
    <property type="entry name" value="Lambda_DNA-bd_dom_sf"/>
</dbReference>
<evidence type="ECO:0000259" key="2">
    <source>
        <dbReference type="PROSITE" id="PS50943"/>
    </source>
</evidence>
<name>A0ABN1WX39_9ACTN</name>
<feature type="region of interest" description="Disordered" evidence="1">
    <location>
        <begin position="87"/>
        <end position="113"/>
    </location>
</feature>
<organism evidence="3 4">
    <name type="scientific">Kitasatospora nipponensis</name>
    <dbReference type="NCBI Taxonomy" id="258049"/>
    <lineage>
        <taxon>Bacteria</taxon>
        <taxon>Bacillati</taxon>
        <taxon>Actinomycetota</taxon>
        <taxon>Actinomycetes</taxon>
        <taxon>Kitasatosporales</taxon>
        <taxon>Streptomycetaceae</taxon>
        <taxon>Kitasatospora</taxon>
    </lineage>
</organism>
<reference evidence="3 4" key="1">
    <citation type="journal article" date="2019" name="Int. J. Syst. Evol. Microbiol.">
        <title>The Global Catalogue of Microorganisms (GCM) 10K type strain sequencing project: providing services to taxonomists for standard genome sequencing and annotation.</title>
        <authorList>
            <consortium name="The Broad Institute Genomics Platform"/>
            <consortium name="The Broad Institute Genome Sequencing Center for Infectious Disease"/>
            <person name="Wu L."/>
            <person name="Ma J."/>
        </authorList>
    </citation>
    <scope>NUCLEOTIDE SEQUENCE [LARGE SCALE GENOMIC DNA]</scope>
    <source>
        <strain evidence="3 4">JCM 13004</strain>
    </source>
</reference>
<feature type="region of interest" description="Disordered" evidence="1">
    <location>
        <begin position="1"/>
        <end position="20"/>
    </location>
</feature>
<dbReference type="SMART" id="SM00530">
    <property type="entry name" value="HTH_XRE"/>
    <property type="match status" value="1"/>
</dbReference>
<sequence>MHQALRQLTRELSEPTLQPDGHDSLLLLSVQLRTQLDALTAGLVHRARQRRTAWAKVATSLGMSEDGARHRFRPDNISHRLAQFARQRPVSTEPGPPNALTSVRTGSQPPLPDVDARPAYNRLAAVLSMLVRATQQSQRELSIKSGCSASYLSRVLKGERVPTWQLTERLVRACGADPAVVRSVWEAERLREYDARRSAPSPADLRPEAAMDALRSALGTQHVRAGTLTAYDIAVATGWSLTPDHVTALIAGQDLGDWGAITHLLHVLGGDITYFRSLWDAAFPSPPPPSTTAKTIPTASVGTPTGSLAKASTAVASRVRRHLRAQQRGDSS</sequence>
<dbReference type="EMBL" id="BAAALF010000136">
    <property type="protein sequence ID" value="GAA1259892.1"/>
    <property type="molecule type" value="Genomic_DNA"/>
</dbReference>
<evidence type="ECO:0000313" key="3">
    <source>
        <dbReference type="EMBL" id="GAA1259892.1"/>
    </source>
</evidence>
<protein>
    <recommendedName>
        <fullName evidence="2">HTH cro/C1-type domain-containing protein</fullName>
    </recommendedName>
</protein>
<dbReference type="InterPro" id="IPR001387">
    <property type="entry name" value="Cro/C1-type_HTH"/>
</dbReference>
<feature type="compositionally biased region" description="Low complexity" evidence="1">
    <location>
        <begin position="291"/>
        <end position="300"/>
    </location>
</feature>
<feature type="compositionally biased region" description="Polar residues" evidence="1">
    <location>
        <begin position="99"/>
        <end position="108"/>
    </location>
</feature>
<dbReference type="Gene3D" id="1.10.260.40">
    <property type="entry name" value="lambda repressor-like DNA-binding domains"/>
    <property type="match status" value="1"/>
</dbReference>
<proteinExistence type="predicted"/>
<dbReference type="Proteomes" id="UP001500037">
    <property type="component" value="Unassembled WGS sequence"/>
</dbReference>
<dbReference type="CDD" id="cd00093">
    <property type="entry name" value="HTH_XRE"/>
    <property type="match status" value="1"/>
</dbReference>
<feature type="domain" description="HTH cro/C1-type" evidence="2">
    <location>
        <begin position="137"/>
        <end position="181"/>
    </location>
</feature>
<gene>
    <name evidence="3" type="ORF">GCM10009665_57410</name>
</gene>
<keyword evidence="4" id="KW-1185">Reference proteome</keyword>
<evidence type="ECO:0000256" key="1">
    <source>
        <dbReference type="SAM" id="MobiDB-lite"/>
    </source>
</evidence>
<comment type="caution">
    <text evidence="3">The sequence shown here is derived from an EMBL/GenBank/DDBJ whole genome shotgun (WGS) entry which is preliminary data.</text>
</comment>
<evidence type="ECO:0000313" key="4">
    <source>
        <dbReference type="Proteomes" id="UP001500037"/>
    </source>
</evidence>
<dbReference type="SUPFAM" id="SSF47413">
    <property type="entry name" value="lambda repressor-like DNA-binding domains"/>
    <property type="match status" value="1"/>
</dbReference>
<dbReference type="PROSITE" id="PS50943">
    <property type="entry name" value="HTH_CROC1"/>
    <property type="match status" value="1"/>
</dbReference>